<keyword evidence="3" id="KW-1185">Reference proteome</keyword>
<gene>
    <name evidence="2" type="ORF">Taro_043535</name>
</gene>
<dbReference type="EMBL" id="NMUH01004730">
    <property type="protein sequence ID" value="MQM10638.1"/>
    <property type="molecule type" value="Genomic_DNA"/>
</dbReference>
<comment type="caution">
    <text evidence="2">The sequence shown here is derived from an EMBL/GenBank/DDBJ whole genome shotgun (WGS) entry which is preliminary data.</text>
</comment>
<dbReference type="InterPro" id="IPR014044">
    <property type="entry name" value="CAP_dom"/>
</dbReference>
<dbReference type="SUPFAM" id="SSF55797">
    <property type="entry name" value="PR-1-like"/>
    <property type="match status" value="1"/>
</dbReference>
<dbReference type="InterPro" id="IPR001283">
    <property type="entry name" value="CRISP-related"/>
</dbReference>
<protein>
    <recommendedName>
        <fullName evidence="1">SCP domain-containing protein</fullName>
    </recommendedName>
</protein>
<evidence type="ECO:0000259" key="1">
    <source>
        <dbReference type="SMART" id="SM00198"/>
    </source>
</evidence>
<dbReference type="OrthoDB" id="337038at2759"/>
<dbReference type="PANTHER" id="PTHR10334">
    <property type="entry name" value="CYSTEINE-RICH SECRETORY PROTEIN-RELATED"/>
    <property type="match status" value="1"/>
</dbReference>
<reference evidence="2" key="1">
    <citation type="submission" date="2017-07" db="EMBL/GenBank/DDBJ databases">
        <title>Taro Niue Genome Assembly and Annotation.</title>
        <authorList>
            <person name="Atibalentja N."/>
            <person name="Keating K."/>
            <person name="Fields C.J."/>
        </authorList>
    </citation>
    <scope>NUCLEOTIDE SEQUENCE</scope>
    <source>
        <strain evidence="2">Niue_2</strain>
        <tissue evidence="2">Leaf</tissue>
    </source>
</reference>
<proteinExistence type="predicted"/>
<dbReference type="Gene3D" id="3.40.33.10">
    <property type="entry name" value="CAP"/>
    <property type="match status" value="1"/>
</dbReference>
<sequence length="207" mass="22022">MPGKARAQGFNAIVEPSPLGPIKQALSPVGGLQRLREVVCSLPPRAIETMAAAFFTSRRLLVAVATLALCAASSAVAARSRVLLADTPADKRNATALFLSEHNEARAAVGVAPLKWSPRLAGEASRLMRYQRDKKGCEFVDLSSSNYGANQAWSSYVAGPAEVVESWVEEKKYYNHSSNTCAANHTASPVTDDHVSAATVDSDGDFC</sequence>
<dbReference type="AlphaFoldDB" id="A0A843WW17"/>
<dbReference type="InterPro" id="IPR035940">
    <property type="entry name" value="CAP_sf"/>
</dbReference>
<evidence type="ECO:0000313" key="2">
    <source>
        <dbReference type="EMBL" id="MQM10638.1"/>
    </source>
</evidence>
<accession>A0A843WW17</accession>
<dbReference type="Pfam" id="PF00188">
    <property type="entry name" value="CAP"/>
    <property type="match status" value="1"/>
</dbReference>
<feature type="domain" description="SCP" evidence="1">
    <location>
        <begin position="93"/>
        <end position="196"/>
    </location>
</feature>
<dbReference type="SMART" id="SM00198">
    <property type="entry name" value="SCP"/>
    <property type="match status" value="1"/>
</dbReference>
<dbReference type="Proteomes" id="UP000652761">
    <property type="component" value="Unassembled WGS sequence"/>
</dbReference>
<evidence type="ECO:0000313" key="3">
    <source>
        <dbReference type="Proteomes" id="UP000652761"/>
    </source>
</evidence>
<name>A0A843WW17_COLES</name>
<organism evidence="2 3">
    <name type="scientific">Colocasia esculenta</name>
    <name type="common">Wild taro</name>
    <name type="synonym">Arum esculentum</name>
    <dbReference type="NCBI Taxonomy" id="4460"/>
    <lineage>
        <taxon>Eukaryota</taxon>
        <taxon>Viridiplantae</taxon>
        <taxon>Streptophyta</taxon>
        <taxon>Embryophyta</taxon>
        <taxon>Tracheophyta</taxon>
        <taxon>Spermatophyta</taxon>
        <taxon>Magnoliopsida</taxon>
        <taxon>Liliopsida</taxon>
        <taxon>Araceae</taxon>
        <taxon>Aroideae</taxon>
        <taxon>Colocasieae</taxon>
        <taxon>Colocasia</taxon>
    </lineage>
</organism>